<dbReference type="AlphaFoldDB" id="A0A9Q0L3U4"/>
<keyword evidence="7" id="KW-1185">Reference proteome</keyword>
<evidence type="ECO:0000256" key="4">
    <source>
        <dbReference type="ARBA" id="ARBA00023242"/>
    </source>
</evidence>
<comment type="caution">
    <text evidence="6">The sequence shown here is derived from an EMBL/GenBank/DDBJ whole genome shotgun (WGS) entry which is preliminary data.</text>
</comment>
<feature type="compositionally biased region" description="Basic residues" evidence="5">
    <location>
        <begin position="43"/>
        <end position="62"/>
    </location>
</feature>
<dbReference type="InterPro" id="IPR044549">
    <property type="entry name" value="bHLH_AtIBH1-like"/>
</dbReference>
<dbReference type="PANTHER" id="PTHR33124:SF43">
    <property type="entry name" value="TRANSCRIPTION FACTOR PAR2"/>
    <property type="match status" value="1"/>
</dbReference>
<dbReference type="PANTHER" id="PTHR33124">
    <property type="entry name" value="TRANSCRIPTION FACTOR IBH1-LIKE 1"/>
    <property type="match status" value="1"/>
</dbReference>
<dbReference type="Proteomes" id="UP001141806">
    <property type="component" value="Unassembled WGS sequence"/>
</dbReference>
<organism evidence="6 7">
    <name type="scientific">Protea cynaroides</name>
    <dbReference type="NCBI Taxonomy" id="273540"/>
    <lineage>
        <taxon>Eukaryota</taxon>
        <taxon>Viridiplantae</taxon>
        <taxon>Streptophyta</taxon>
        <taxon>Embryophyta</taxon>
        <taxon>Tracheophyta</taxon>
        <taxon>Spermatophyta</taxon>
        <taxon>Magnoliopsida</taxon>
        <taxon>Proteales</taxon>
        <taxon>Proteaceae</taxon>
        <taxon>Protea</taxon>
    </lineage>
</organism>
<keyword evidence="4" id="KW-0539">Nucleus</keyword>
<feature type="compositionally biased region" description="Basic and acidic residues" evidence="5">
    <location>
        <begin position="16"/>
        <end position="32"/>
    </location>
</feature>
<evidence type="ECO:0000256" key="3">
    <source>
        <dbReference type="ARBA" id="ARBA00023163"/>
    </source>
</evidence>
<dbReference type="EMBL" id="JAMYWD010000001">
    <property type="protein sequence ID" value="KAJ4982038.1"/>
    <property type="molecule type" value="Genomic_DNA"/>
</dbReference>
<keyword evidence="2" id="KW-0805">Transcription regulation</keyword>
<dbReference type="OrthoDB" id="1363133at2759"/>
<feature type="region of interest" description="Disordered" evidence="5">
    <location>
        <begin position="1"/>
        <end position="62"/>
    </location>
</feature>
<proteinExistence type="predicted"/>
<dbReference type="GO" id="GO:0005634">
    <property type="term" value="C:nucleus"/>
    <property type="evidence" value="ECO:0007669"/>
    <property type="project" value="UniProtKB-SubCell"/>
</dbReference>
<accession>A0A9Q0L3U4</accession>
<dbReference type="CDD" id="cd11444">
    <property type="entry name" value="bHLH_AtIBH1_like"/>
    <property type="match status" value="1"/>
</dbReference>
<name>A0A9Q0L3U4_9MAGN</name>
<protein>
    <submittedName>
        <fullName evidence="6">Uncharacterized protein</fullName>
    </submittedName>
</protein>
<evidence type="ECO:0000313" key="6">
    <source>
        <dbReference type="EMBL" id="KAJ4982038.1"/>
    </source>
</evidence>
<keyword evidence="3" id="KW-0804">Transcription</keyword>
<dbReference type="GO" id="GO:0006355">
    <property type="term" value="P:regulation of DNA-templated transcription"/>
    <property type="evidence" value="ECO:0007669"/>
    <property type="project" value="InterPro"/>
</dbReference>
<evidence type="ECO:0000256" key="2">
    <source>
        <dbReference type="ARBA" id="ARBA00023015"/>
    </source>
</evidence>
<sequence>MDTFEDHGVSPTFSTVEKKRTHQECEVFHEPRQSSNDLFQQRPHSKAMNKKLSRKQRNTRAKLQKINACGEADDEKVGIEKRIMLLQSIIPGGESLGIDKLFEETALYILSLQGQVKAMKILTSLFESLEKEKSKSMFGG</sequence>
<gene>
    <name evidence="6" type="ORF">NE237_032875</name>
</gene>
<evidence type="ECO:0000313" key="7">
    <source>
        <dbReference type="Proteomes" id="UP001141806"/>
    </source>
</evidence>
<reference evidence="6" key="1">
    <citation type="journal article" date="2023" name="Plant J.">
        <title>The genome of the king protea, Protea cynaroides.</title>
        <authorList>
            <person name="Chang J."/>
            <person name="Duong T.A."/>
            <person name="Schoeman C."/>
            <person name="Ma X."/>
            <person name="Roodt D."/>
            <person name="Barker N."/>
            <person name="Li Z."/>
            <person name="Van de Peer Y."/>
            <person name="Mizrachi E."/>
        </authorList>
    </citation>
    <scope>NUCLEOTIDE SEQUENCE</scope>
    <source>
        <tissue evidence="6">Young leaves</tissue>
    </source>
</reference>
<evidence type="ECO:0000256" key="5">
    <source>
        <dbReference type="SAM" id="MobiDB-lite"/>
    </source>
</evidence>
<dbReference type="InterPro" id="IPR044660">
    <property type="entry name" value="IBH1-like"/>
</dbReference>
<evidence type="ECO:0000256" key="1">
    <source>
        <dbReference type="ARBA" id="ARBA00004123"/>
    </source>
</evidence>
<comment type="subcellular location">
    <subcellularLocation>
        <location evidence="1">Nucleus</location>
    </subcellularLocation>
</comment>